<proteinExistence type="inferred from homology"/>
<keyword evidence="5" id="KW-0809">Transit peptide</keyword>
<evidence type="ECO:0000256" key="9">
    <source>
        <dbReference type="ARBA" id="ARBA00025191"/>
    </source>
</evidence>
<evidence type="ECO:0000256" key="7">
    <source>
        <dbReference type="ARBA" id="ARBA00023128"/>
    </source>
</evidence>
<dbReference type="PANTHER" id="PTHR31068:SF0">
    <property type="entry name" value="MITOCHONDRIAL DISTRIBUTION AND MORPHOLOGY PROTEIN 31"/>
    <property type="match status" value="1"/>
</dbReference>
<dbReference type="GO" id="GO:0007005">
    <property type="term" value="P:mitochondrion organization"/>
    <property type="evidence" value="ECO:0007669"/>
    <property type="project" value="InterPro"/>
</dbReference>
<keyword evidence="6" id="KW-1133">Transmembrane helix</keyword>
<evidence type="ECO:0008006" key="12">
    <source>
        <dbReference type="Google" id="ProtNLM"/>
    </source>
</evidence>
<dbReference type="GeneID" id="36566458"/>
<dbReference type="Proteomes" id="UP000241107">
    <property type="component" value="Unassembled WGS sequence"/>
</dbReference>
<evidence type="ECO:0000256" key="4">
    <source>
        <dbReference type="ARBA" id="ARBA00022792"/>
    </source>
</evidence>
<dbReference type="RefSeq" id="XP_024713334.1">
    <property type="nucleotide sequence ID" value="XM_024858424.1"/>
</dbReference>
<protein>
    <recommendedName>
        <fullName evidence="12">Mitochondrial distribution and morphology protein 31</fullName>
    </recommendedName>
</protein>
<dbReference type="InterPro" id="IPR012571">
    <property type="entry name" value="Mdm31/Mdm32"/>
</dbReference>
<keyword evidence="4" id="KW-0999">Mitochondrion inner membrane</keyword>
<evidence type="ECO:0000256" key="5">
    <source>
        <dbReference type="ARBA" id="ARBA00022946"/>
    </source>
</evidence>
<dbReference type="GO" id="GO:0000001">
    <property type="term" value="P:mitochondrion inheritance"/>
    <property type="evidence" value="ECO:0007669"/>
    <property type="project" value="InterPro"/>
</dbReference>
<evidence type="ECO:0000313" key="11">
    <source>
        <dbReference type="Proteomes" id="UP000241107"/>
    </source>
</evidence>
<evidence type="ECO:0000256" key="8">
    <source>
        <dbReference type="ARBA" id="ARBA00023136"/>
    </source>
</evidence>
<organism evidence="10 11">
    <name type="scientific">Candidozyma pseudohaemuli</name>
    <dbReference type="NCBI Taxonomy" id="418784"/>
    <lineage>
        <taxon>Eukaryota</taxon>
        <taxon>Fungi</taxon>
        <taxon>Dikarya</taxon>
        <taxon>Ascomycota</taxon>
        <taxon>Saccharomycotina</taxon>
        <taxon>Pichiomycetes</taxon>
        <taxon>Metschnikowiaceae</taxon>
        <taxon>Candidozyma</taxon>
    </lineage>
</organism>
<evidence type="ECO:0000256" key="6">
    <source>
        <dbReference type="ARBA" id="ARBA00022989"/>
    </source>
</evidence>
<dbReference type="VEuPathDB" id="FungiDB:C7M61_003069"/>
<keyword evidence="11" id="KW-1185">Reference proteome</keyword>
<evidence type="ECO:0000256" key="2">
    <source>
        <dbReference type="ARBA" id="ARBA00005687"/>
    </source>
</evidence>
<keyword evidence="3" id="KW-0812">Transmembrane</keyword>
<evidence type="ECO:0000256" key="3">
    <source>
        <dbReference type="ARBA" id="ARBA00022692"/>
    </source>
</evidence>
<dbReference type="AlphaFoldDB" id="A0A2P7YPD0"/>
<dbReference type="EMBL" id="PYFQ01000007">
    <property type="protein sequence ID" value="PSK37824.1"/>
    <property type="molecule type" value="Genomic_DNA"/>
</dbReference>
<dbReference type="OrthoDB" id="17678at2759"/>
<comment type="caution">
    <text evidence="10">The sequence shown here is derived from an EMBL/GenBank/DDBJ whole genome shotgun (WGS) entry which is preliminary data.</text>
</comment>
<evidence type="ECO:0000313" key="10">
    <source>
        <dbReference type="EMBL" id="PSK37824.1"/>
    </source>
</evidence>
<comment type="function">
    <text evidence="9">Involved in the organization of the mitochondrial membranes and the global structure of the mitochondria. Also required for mitochondrial distribution and mobility as well as for the maintenance of mitochondrial DNA nucleoids structures.</text>
</comment>
<dbReference type="Pfam" id="PF08118">
    <property type="entry name" value="MDM31_MDM32"/>
    <property type="match status" value="2"/>
</dbReference>
<dbReference type="PANTHER" id="PTHR31068">
    <property type="entry name" value="MITOCHONDRIAL DISTRIBUTION AND MORPHOLOGY PROTEIN 31"/>
    <property type="match status" value="1"/>
</dbReference>
<keyword evidence="8" id="KW-0472">Membrane</keyword>
<reference evidence="10 11" key="1">
    <citation type="submission" date="2018-03" db="EMBL/GenBank/DDBJ databases">
        <title>Candida pseudohaemulonii genome assembly and annotation.</title>
        <authorList>
            <person name="Munoz J.F."/>
            <person name="Gade L.G."/>
            <person name="Chow N.A."/>
            <person name="Litvintseva A.P."/>
            <person name="Loparev V.N."/>
            <person name="Cuomo C.A."/>
        </authorList>
    </citation>
    <scope>NUCLEOTIDE SEQUENCE [LARGE SCALE GENOMIC DNA]</scope>
    <source>
        <strain evidence="10 11">B12108</strain>
    </source>
</reference>
<dbReference type="GO" id="GO:0005743">
    <property type="term" value="C:mitochondrial inner membrane"/>
    <property type="evidence" value="ECO:0007669"/>
    <property type="project" value="UniProtKB-SubCell"/>
</dbReference>
<comment type="subcellular location">
    <subcellularLocation>
        <location evidence="1">Mitochondrion inner membrane</location>
    </subcellularLocation>
</comment>
<sequence>MGNVLWVVLGTTTFGLVTMYSIHTFDKFWNTISGDDEDDEDVAPQAKDKSFLSYLAGSILSQGLGMRFVFERGSVLPELTDGMLKFRNLKVVSSENNDALRFLAKIQELNITLSFKKWYDGNGLIDDMEVFGMHAKVYKKDDTCPKIESDDKVDPLSSFAMSISKYDSNNIQNDFHEHKLEELENLNSESTAFLASNYQLGHMRVHDSFIEIYENQDITPFKVTIFNCDLPRLRGDRLIVDFFNASNVTGAVNNSMFTIHKHQSFTDENVVRFKLDSIDMESISRANPQLKFNWIVNGKAEILADIRLPELKKAKDDSGFLPSTSTLQQMWADLKTATSAPQEAQEGEEKNNNSLFKGALAALYQTFAKNKEQDDPRSRNDSEYVIVNVKVKFKNLKAAMPLHLPMASSTSLPFVTLHKLRALVGYVNSMEKENDPILIKTTVIEKLTDLHNLDNITHTRIFDAIVSDIYDDFMKMIILDEKRIMEEKASTWSQTVASQLLLLGLGVLA</sequence>
<evidence type="ECO:0000256" key="1">
    <source>
        <dbReference type="ARBA" id="ARBA00004273"/>
    </source>
</evidence>
<keyword evidence="7" id="KW-0496">Mitochondrion</keyword>
<name>A0A2P7YPD0_9ASCO</name>
<comment type="similarity">
    <text evidence="2">Belongs to the MDM31/MDM32 family.</text>
</comment>
<accession>A0A2P7YPD0</accession>
<gene>
    <name evidence="10" type="ORF">C7M61_003069</name>
</gene>